<evidence type="ECO:0000256" key="6">
    <source>
        <dbReference type="ARBA" id="ARBA00033681"/>
    </source>
</evidence>
<dbReference type="Ensembl" id="ENSGWIT00000056762.1">
    <property type="protein sequence ID" value="ENSGWIP00000052601.1"/>
    <property type="gene ID" value="ENSGWIG00000024490.1"/>
</dbReference>
<dbReference type="GO" id="GO:0004115">
    <property type="term" value="F:3',5'-cyclic-AMP phosphodiesterase activity"/>
    <property type="evidence" value="ECO:0007669"/>
    <property type="project" value="UniProtKB-EC"/>
</dbReference>
<keyword evidence="5" id="KW-0114">cAMP</keyword>
<feature type="binding site" evidence="8">
    <location>
        <position position="493"/>
    </location>
    <ligand>
        <name>AMP</name>
        <dbReference type="ChEBI" id="CHEBI:456215"/>
    </ligand>
</feature>
<keyword evidence="4 10" id="KW-0378">Hydrolase</keyword>
<comment type="similarity">
    <text evidence="2">Belongs to the cyclic nucleotide phosphodiesterase family. PDE4 subfamily.</text>
</comment>
<organism evidence="13 14">
    <name type="scientific">Gouania willdenowi</name>
    <name type="common">Blunt-snouted clingfish</name>
    <name type="synonym">Lepadogaster willdenowi</name>
    <dbReference type="NCBI Taxonomy" id="441366"/>
    <lineage>
        <taxon>Eukaryota</taxon>
        <taxon>Metazoa</taxon>
        <taxon>Chordata</taxon>
        <taxon>Craniata</taxon>
        <taxon>Vertebrata</taxon>
        <taxon>Euteleostomi</taxon>
        <taxon>Actinopterygii</taxon>
        <taxon>Neopterygii</taxon>
        <taxon>Teleostei</taxon>
        <taxon>Neoteleostei</taxon>
        <taxon>Acanthomorphata</taxon>
        <taxon>Ovalentaria</taxon>
        <taxon>Blenniimorphae</taxon>
        <taxon>Blenniiformes</taxon>
        <taxon>Gobiesocoidei</taxon>
        <taxon>Gobiesocidae</taxon>
        <taxon>Gobiesocinae</taxon>
        <taxon>Gouania</taxon>
    </lineage>
</organism>
<comment type="catalytic activity">
    <reaction evidence="6">
        <text>3',5'-cyclic AMP + H2O = AMP + H(+)</text>
        <dbReference type="Rhea" id="RHEA:25277"/>
        <dbReference type="ChEBI" id="CHEBI:15377"/>
        <dbReference type="ChEBI" id="CHEBI:15378"/>
        <dbReference type="ChEBI" id="CHEBI:58165"/>
        <dbReference type="ChEBI" id="CHEBI:456215"/>
        <dbReference type="EC" id="3.1.4.53"/>
    </reaction>
    <physiologicalReaction direction="left-to-right" evidence="6">
        <dbReference type="Rhea" id="RHEA:25278"/>
    </physiologicalReaction>
</comment>
<gene>
    <name evidence="13" type="primary">LOC114465583</name>
</gene>
<evidence type="ECO:0000313" key="14">
    <source>
        <dbReference type="Proteomes" id="UP000694680"/>
    </source>
</evidence>
<keyword evidence="3 9" id="KW-0479">Metal-binding</keyword>
<feature type="compositionally biased region" description="Polar residues" evidence="11">
    <location>
        <begin position="56"/>
        <end position="69"/>
    </location>
</feature>
<dbReference type="InterPro" id="IPR003607">
    <property type="entry name" value="HD/PDEase_dom"/>
</dbReference>
<dbReference type="GO" id="GO:0007165">
    <property type="term" value="P:signal transduction"/>
    <property type="evidence" value="ECO:0007669"/>
    <property type="project" value="InterPro"/>
</dbReference>
<dbReference type="SUPFAM" id="SSF109604">
    <property type="entry name" value="HD-domain/PDEase-like"/>
    <property type="match status" value="1"/>
</dbReference>
<evidence type="ECO:0000313" key="13">
    <source>
        <dbReference type="Ensembl" id="ENSGWIP00000052601.1"/>
    </source>
</evidence>
<reference evidence="13" key="2">
    <citation type="submission" date="2025-08" db="UniProtKB">
        <authorList>
            <consortium name="Ensembl"/>
        </authorList>
    </citation>
    <scope>IDENTIFICATION</scope>
</reference>
<comment type="pathway">
    <text evidence="1">Purine metabolism; 3',5'-cyclic AMP degradation; AMP from 3',5'-cyclic AMP: step 1/1.</text>
</comment>
<dbReference type="InterPro" id="IPR023088">
    <property type="entry name" value="PDEase"/>
</dbReference>
<name>A0A8C5I0B7_GOUWI</name>
<dbReference type="PANTHER" id="PTHR11347">
    <property type="entry name" value="CYCLIC NUCLEOTIDE PHOSPHODIESTERASE"/>
    <property type="match status" value="1"/>
</dbReference>
<feature type="domain" description="PDEase" evidence="12">
    <location>
        <begin position="259"/>
        <end position="588"/>
    </location>
</feature>
<dbReference type="Gene3D" id="1.10.1300.10">
    <property type="entry name" value="3'5'-cyclic nucleotide phosphodiesterase, catalytic domain"/>
    <property type="match status" value="1"/>
</dbReference>
<evidence type="ECO:0000256" key="2">
    <source>
        <dbReference type="ARBA" id="ARBA00009517"/>
    </source>
</evidence>
<reference evidence="13" key="3">
    <citation type="submission" date="2025-09" db="UniProtKB">
        <authorList>
            <consortium name="Ensembl"/>
        </authorList>
    </citation>
    <scope>IDENTIFICATION</scope>
</reference>
<dbReference type="PROSITE" id="PS00126">
    <property type="entry name" value="PDEASE_I_1"/>
    <property type="match status" value="1"/>
</dbReference>
<protein>
    <recommendedName>
        <fullName evidence="10">Phosphodiesterase</fullName>
        <ecNumber evidence="10">3.1.4.-</ecNumber>
    </recommendedName>
</protein>
<dbReference type="GO" id="GO:0046872">
    <property type="term" value="F:metal ion binding"/>
    <property type="evidence" value="ECO:0007669"/>
    <property type="project" value="UniProtKB-KW"/>
</dbReference>
<feature type="binding site" evidence="9">
    <location>
        <position position="375"/>
    </location>
    <ligand>
        <name>Zn(2+)</name>
        <dbReference type="ChEBI" id="CHEBI:29105"/>
        <label>1</label>
    </ligand>
</feature>
<dbReference type="Pfam" id="PF18100">
    <property type="entry name" value="PDE4_UCR"/>
    <property type="match status" value="1"/>
</dbReference>
<dbReference type="CDD" id="cd00077">
    <property type="entry name" value="HDc"/>
    <property type="match status" value="1"/>
</dbReference>
<dbReference type="Pfam" id="PF00233">
    <property type="entry name" value="PDEase_I"/>
    <property type="match status" value="1"/>
</dbReference>
<comment type="cofactor">
    <cofactor evidence="10">
        <name>a divalent metal cation</name>
        <dbReference type="ChEBI" id="CHEBI:60240"/>
    </cofactor>
    <text evidence="10">Binds 2 divalent metal cations per subunit. Site 1 may preferentially bind zinc ions, while site 2 has a preference for magnesium and/or manganese ions.</text>
</comment>
<dbReference type="AlphaFoldDB" id="A0A8C5I0B7"/>
<keyword evidence="14" id="KW-1185">Reference proteome</keyword>
<dbReference type="InterPro" id="IPR002073">
    <property type="entry name" value="PDEase_catalytic_dom"/>
</dbReference>
<dbReference type="InterPro" id="IPR023174">
    <property type="entry name" value="PDEase_CS"/>
</dbReference>
<dbReference type="SMART" id="SM00471">
    <property type="entry name" value="HDc"/>
    <property type="match status" value="1"/>
</dbReference>
<evidence type="ECO:0000259" key="12">
    <source>
        <dbReference type="PROSITE" id="PS51845"/>
    </source>
</evidence>
<sequence length="656" mass="75055">MTLRCDDSLNQSVSAYVTFSDQDCFFWNLNKGDTKKKVPWRSSEAENGVSPGHTPLGSQSPSLTLNTSFQGQRRESFLYRSDSDYDMSPKTVSRNSSLASEGHAAEDFIVTPFAQVSLTMNSFKYKKYLCILDKCVNFCSYSNDLGTDQQYQQLALDTLEELDWCLDQLETIQTHRSVSEMASNKFKRMLNRELSHLSEMSRSGNQVSEYISSTFLEKQNEVEMPSPTLKDKPMSHISGVRKLSHSSSLSSTTVPRFGINTDHEDELAKELEDLDKWSFNIFRVAEFSNNRPLSCIMYAIFQERELLKTFRIPVDTFITFVMTLEDHYHGNNAYHNSLHAADVTQSMHVLLSTPAFDAVFTDLEILAALFAAAIHDVDHPGVSNQFLINTNSELALMYNDESVLENHHLAVGFKLLHLENCDMFQNLTKRQRQSLRKVVIDMVLATDMSKHMTLLADLKTMVETKKVTSSGVLLLDHYTERIQVLRNMVHCADLSNPTKPLPLYRQWTERIMEEFFRQGDKERERGMEISAMCDKHTASVEKSQVGFIDYIVHPLWETWADLVHPDAQELLDTLEENREWYLNTMPQSPSPPPDRHLQHDRFQFELTLEEMDLVDEEGGVKNTETINCLQTTSSICQKSEITLKSGKCRLLSSISV</sequence>
<dbReference type="Proteomes" id="UP000694680">
    <property type="component" value="Chromosome 1"/>
</dbReference>
<feature type="binding site" evidence="9">
    <location>
        <position position="376"/>
    </location>
    <ligand>
        <name>Zn(2+)</name>
        <dbReference type="ChEBI" id="CHEBI:29105"/>
        <label>2</label>
    </ligand>
</feature>
<dbReference type="InterPro" id="IPR040844">
    <property type="entry name" value="PDE4_UCR"/>
</dbReference>
<feature type="active site" description="Proton donor" evidence="7">
    <location>
        <position position="335"/>
    </location>
</feature>
<feature type="region of interest" description="Disordered" evidence="11">
    <location>
        <begin position="38"/>
        <end position="69"/>
    </location>
</feature>
<evidence type="ECO:0000256" key="10">
    <source>
        <dbReference type="RuleBase" id="RU363067"/>
    </source>
</evidence>
<evidence type="ECO:0000256" key="4">
    <source>
        <dbReference type="ARBA" id="ARBA00022801"/>
    </source>
</evidence>
<feature type="binding site" evidence="8">
    <location>
        <position position="376"/>
    </location>
    <ligand>
        <name>AMP</name>
        <dbReference type="ChEBI" id="CHEBI:456215"/>
    </ligand>
</feature>
<evidence type="ECO:0000256" key="7">
    <source>
        <dbReference type="PIRSR" id="PIRSR623088-1"/>
    </source>
</evidence>
<evidence type="ECO:0000256" key="5">
    <source>
        <dbReference type="ARBA" id="ARBA00023149"/>
    </source>
</evidence>
<feature type="binding site" evidence="9">
    <location>
        <position position="339"/>
    </location>
    <ligand>
        <name>Zn(2+)</name>
        <dbReference type="ChEBI" id="CHEBI:29105"/>
        <label>1</label>
    </ligand>
</feature>
<dbReference type="UniPathway" id="UPA00762">
    <property type="reaction ID" value="UER00747"/>
</dbReference>
<proteinExistence type="inferred from homology"/>
<reference evidence="13" key="1">
    <citation type="submission" date="2020-06" db="EMBL/GenBank/DDBJ databases">
        <authorList>
            <consortium name="Wellcome Sanger Institute Data Sharing"/>
        </authorList>
    </citation>
    <scope>NUCLEOTIDE SEQUENCE [LARGE SCALE GENOMIC DNA]</scope>
</reference>
<feature type="binding site" evidence="8">
    <location>
        <position position="544"/>
    </location>
    <ligand>
        <name>AMP</name>
        <dbReference type="ChEBI" id="CHEBI:456215"/>
    </ligand>
</feature>
<dbReference type="PRINTS" id="PR00387">
    <property type="entry name" value="PDIESTERASE1"/>
</dbReference>
<evidence type="ECO:0000256" key="1">
    <source>
        <dbReference type="ARBA" id="ARBA00004703"/>
    </source>
</evidence>
<evidence type="ECO:0000256" key="9">
    <source>
        <dbReference type="PIRSR" id="PIRSR623088-3"/>
    </source>
</evidence>
<dbReference type="GO" id="GO:0006198">
    <property type="term" value="P:cAMP catabolic process"/>
    <property type="evidence" value="ECO:0007669"/>
    <property type="project" value="UniProtKB-UniPathway"/>
</dbReference>
<feature type="binding site" evidence="8">
    <location>
        <begin position="335"/>
        <end position="339"/>
    </location>
    <ligand>
        <name>AMP</name>
        <dbReference type="ChEBI" id="CHEBI:456215"/>
    </ligand>
</feature>
<dbReference type="PROSITE" id="PS51845">
    <property type="entry name" value="PDEASE_I_2"/>
    <property type="match status" value="1"/>
</dbReference>
<dbReference type="FunFam" id="1.10.1300.10:FF:000001">
    <property type="entry name" value="Phosphodiesterase"/>
    <property type="match status" value="1"/>
</dbReference>
<feature type="binding site" evidence="9">
    <location>
        <position position="493"/>
    </location>
    <ligand>
        <name>Zn(2+)</name>
        <dbReference type="ChEBI" id="CHEBI:29105"/>
        <label>1</label>
    </ligand>
</feature>
<dbReference type="EC" id="3.1.4.-" evidence="10"/>
<dbReference type="InterPro" id="IPR036971">
    <property type="entry name" value="PDEase_catalytic_dom_sf"/>
</dbReference>
<feature type="binding site" evidence="9">
    <location>
        <position position="376"/>
    </location>
    <ligand>
        <name>Zn(2+)</name>
        <dbReference type="ChEBI" id="CHEBI:29105"/>
        <label>1</label>
    </ligand>
</feature>
<accession>A0A8C5I0B7</accession>
<evidence type="ECO:0000256" key="8">
    <source>
        <dbReference type="PIRSR" id="PIRSR623088-2"/>
    </source>
</evidence>
<evidence type="ECO:0000256" key="11">
    <source>
        <dbReference type="SAM" id="MobiDB-lite"/>
    </source>
</evidence>
<evidence type="ECO:0000256" key="3">
    <source>
        <dbReference type="ARBA" id="ARBA00022723"/>
    </source>
</evidence>